<reference evidence="1" key="1">
    <citation type="submission" date="2021-06" db="EMBL/GenBank/DDBJ databases">
        <authorList>
            <person name="Kallberg Y."/>
            <person name="Tangrot J."/>
            <person name="Rosling A."/>
        </authorList>
    </citation>
    <scope>NUCLEOTIDE SEQUENCE</scope>
    <source>
        <strain evidence="1">UK204</strain>
    </source>
</reference>
<dbReference type="AlphaFoldDB" id="A0A9N9EZ78"/>
<keyword evidence="2" id="KW-1185">Reference proteome</keyword>
<dbReference type="PANTHER" id="PTHR14187:SF5">
    <property type="entry name" value="HEAT SHOCK 70 KDA PROTEIN 12A"/>
    <property type="match status" value="1"/>
</dbReference>
<sequence>MNNKALRVVAAIDFGTTFSGFAYAHFSSKNIIVHDEWDESIGQFKHPTTLKYDDSLNVISWGYPALAEKPSKTKAPSKTRPAERFKLCLGEIREEDITFAPYLPDGLDYKKAIEDYIRKMSNLIKDTLRNRWPEVDFYTQVLIIMTIPAEFETKAMRTLRDCAFAAELIKDPDTPNLKFIQEPEAAAIHCMKNLKELNIRAGSTYMVVDCGGGTVDLTTRKLLPGKRLGEKTISKGDYCGGIFVDEEFIKFLGSKIGQSAINLIREKHYNQFQYMVQEFSRRVKIPFTGERKDFKPFDLDLEELCPVAKQYIRGSHRDELEESEWVVELKFEDVKKMFDPVVKKILGLIRQQLDECNDYVSAILLVGGFSESKYLQVRVKQEFKQRVRNISVPSNPITAIVKGAVQYGLKHDVIATRVLKWTYGTDVARMWEPGDPPNQKLPGDIVIEFSILAKRGDEISVDEVVTRVFRPASILQSKIGLDLFTTDKDDVNFFDSPHINLLGKWSIDIPVTFSIRPIFMVLNFGELEIDAAAFNLLTGESYNTTFELDI</sequence>
<gene>
    <name evidence="1" type="ORF">FCALED_LOCUS3637</name>
</gene>
<dbReference type="Gene3D" id="3.90.640.10">
    <property type="entry name" value="Actin, Chain A, domain 4"/>
    <property type="match status" value="1"/>
</dbReference>
<dbReference type="CDD" id="cd10229">
    <property type="entry name" value="ASKHA_NBD_HSP70_HSPA12"/>
    <property type="match status" value="1"/>
</dbReference>
<dbReference type="InterPro" id="IPR043129">
    <property type="entry name" value="ATPase_NBD"/>
</dbReference>
<dbReference type="EMBL" id="CAJVPQ010000649">
    <property type="protein sequence ID" value="CAG8499658.1"/>
    <property type="molecule type" value="Genomic_DNA"/>
</dbReference>
<proteinExistence type="predicted"/>
<evidence type="ECO:0000313" key="1">
    <source>
        <dbReference type="EMBL" id="CAG8499658.1"/>
    </source>
</evidence>
<dbReference type="Gene3D" id="3.30.420.40">
    <property type="match status" value="2"/>
</dbReference>
<dbReference type="OrthoDB" id="2963168at2759"/>
<dbReference type="Proteomes" id="UP000789570">
    <property type="component" value="Unassembled WGS sequence"/>
</dbReference>
<dbReference type="SUPFAM" id="SSF53067">
    <property type="entry name" value="Actin-like ATPase domain"/>
    <property type="match status" value="2"/>
</dbReference>
<comment type="caution">
    <text evidence="1">The sequence shown here is derived from an EMBL/GenBank/DDBJ whole genome shotgun (WGS) entry which is preliminary data.</text>
</comment>
<name>A0A9N9EZ78_9GLOM</name>
<organism evidence="1 2">
    <name type="scientific">Funneliformis caledonium</name>
    <dbReference type="NCBI Taxonomy" id="1117310"/>
    <lineage>
        <taxon>Eukaryota</taxon>
        <taxon>Fungi</taxon>
        <taxon>Fungi incertae sedis</taxon>
        <taxon>Mucoromycota</taxon>
        <taxon>Glomeromycotina</taxon>
        <taxon>Glomeromycetes</taxon>
        <taxon>Glomerales</taxon>
        <taxon>Glomeraceae</taxon>
        <taxon>Funneliformis</taxon>
    </lineage>
</organism>
<evidence type="ECO:0000313" key="2">
    <source>
        <dbReference type="Proteomes" id="UP000789570"/>
    </source>
</evidence>
<accession>A0A9N9EZ78</accession>
<protein>
    <submittedName>
        <fullName evidence="1">6215_t:CDS:1</fullName>
    </submittedName>
</protein>
<dbReference type="PANTHER" id="PTHR14187">
    <property type="entry name" value="ALPHA KINASE/ELONGATION FACTOR 2 KINASE"/>
    <property type="match status" value="1"/>
</dbReference>